<gene>
    <name evidence="3" type="ORF">RRF57_011906</name>
</gene>
<reference evidence="3 4" key="1">
    <citation type="submission" date="2023-10" db="EMBL/GenBank/DDBJ databases">
        <title>Draft genome sequence of Xylaria bambusicola isolate GMP-LS, the root and basal stem rot pathogen of sugarcane in Indonesia.</title>
        <authorList>
            <person name="Selvaraj P."/>
            <person name="Muralishankar V."/>
            <person name="Muruganantham S."/>
            <person name="Sp S."/>
            <person name="Haryani S."/>
            <person name="Lau K.J.X."/>
            <person name="Naqvi N.I."/>
        </authorList>
    </citation>
    <scope>NUCLEOTIDE SEQUENCE [LARGE SCALE GENOMIC DNA]</scope>
    <source>
        <strain evidence="3">GMP-LS</strain>
    </source>
</reference>
<dbReference type="InterPro" id="IPR036236">
    <property type="entry name" value="Znf_C2H2_sf"/>
</dbReference>
<feature type="domain" description="C2H2-type" evidence="2">
    <location>
        <begin position="159"/>
        <end position="189"/>
    </location>
</feature>
<keyword evidence="4" id="KW-1185">Reference proteome</keyword>
<dbReference type="SMART" id="SM00355">
    <property type="entry name" value="ZnF_C2H2"/>
    <property type="match status" value="1"/>
</dbReference>
<accession>A0AAN7V3A4</accession>
<keyword evidence="1" id="KW-0863">Zinc-finger</keyword>
<dbReference type="AlphaFoldDB" id="A0AAN7V3A4"/>
<keyword evidence="1" id="KW-0479">Metal-binding</keyword>
<dbReference type="Gene3D" id="3.30.160.60">
    <property type="entry name" value="Classic Zinc Finger"/>
    <property type="match status" value="1"/>
</dbReference>
<dbReference type="Proteomes" id="UP001305414">
    <property type="component" value="Unassembled WGS sequence"/>
</dbReference>
<name>A0AAN7V3A4_9PEZI</name>
<comment type="caution">
    <text evidence="3">The sequence shown here is derived from an EMBL/GenBank/DDBJ whole genome shotgun (WGS) entry which is preliminary data.</text>
</comment>
<dbReference type="EMBL" id="JAWHQM010000064">
    <property type="protein sequence ID" value="KAK5636194.1"/>
    <property type="molecule type" value="Genomic_DNA"/>
</dbReference>
<dbReference type="GO" id="GO:0008270">
    <property type="term" value="F:zinc ion binding"/>
    <property type="evidence" value="ECO:0007669"/>
    <property type="project" value="UniProtKB-KW"/>
</dbReference>
<organism evidence="3 4">
    <name type="scientific">Xylaria bambusicola</name>
    <dbReference type="NCBI Taxonomy" id="326684"/>
    <lineage>
        <taxon>Eukaryota</taxon>
        <taxon>Fungi</taxon>
        <taxon>Dikarya</taxon>
        <taxon>Ascomycota</taxon>
        <taxon>Pezizomycotina</taxon>
        <taxon>Sordariomycetes</taxon>
        <taxon>Xylariomycetidae</taxon>
        <taxon>Xylariales</taxon>
        <taxon>Xylariaceae</taxon>
        <taxon>Xylaria</taxon>
    </lineage>
</organism>
<dbReference type="InterPro" id="IPR013087">
    <property type="entry name" value="Znf_C2H2_type"/>
</dbReference>
<sequence length="255" mass="28735">MSYGQSCSRRFRRSSEPVLYPNWPTHFSGPRLEVGDGAGLASGPHITNSGAYVQPLQHMIPQSQSLITSLINSNPSPDWGLYQYSELYGLPSHSAQYSSNVYAQQIDQQQNFGSGYTLPHHGQSYQCELPTSAISTPPAAQSPTLTQATDSSDSSVKQFKCDYSNCDKSYAHYKDLKRHQTTKHCGDQYSYHCRCGKSCPRKDNHRRHLGKCKANTQHGVYRCRCHHYSEDKADYDSHVRQCKLGFGKIGRPKMF</sequence>
<evidence type="ECO:0000313" key="3">
    <source>
        <dbReference type="EMBL" id="KAK5636194.1"/>
    </source>
</evidence>
<evidence type="ECO:0000259" key="2">
    <source>
        <dbReference type="PROSITE" id="PS50157"/>
    </source>
</evidence>
<protein>
    <recommendedName>
        <fullName evidence="2">C2H2-type domain-containing protein</fullName>
    </recommendedName>
</protein>
<dbReference type="SUPFAM" id="SSF57667">
    <property type="entry name" value="beta-beta-alpha zinc fingers"/>
    <property type="match status" value="1"/>
</dbReference>
<evidence type="ECO:0000256" key="1">
    <source>
        <dbReference type="PROSITE-ProRule" id="PRU00042"/>
    </source>
</evidence>
<dbReference type="PROSITE" id="PS00028">
    <property type="entry name" value="ZINC_FINGER_C2H2_1"/>
    <property type="match status" value="1"/>
</dbReference>
<evidence type="ECO:0000313" key="4">
    <source>
        <dbReference type="Proteomes" id="UP001305414"/>
    </source>
</evidence>
<proteinExistence type="predicted"/>
<dbReference type="PROSITE" id="PS50157">
    <property type="entry name" value="ZINC_FINGER_C2H2_2"/>
    <property type="match status" value="1"/>
</dbReference>
<keyword evidence="1" id="KW-0862">Zinc</keyword>